<comment type="caution">
    <text evidence="2">The sequence shown here is derived from an EMBL/GenBank/DDBJ whole genome shotgun (WGS) entry which is preliminary data.</text>
</comment>
<evidence type="ECO:0000256" key="1">
    <source>
        <dbReference type="SAM" id="MobiDB-lite"/>
    </source>
</evidence>
<feature type="compositionally biased region" description="Basic and acidic residues" evidence="1">
    <location>
        <begin position="38"/>
        <end position="53"/>
    </location>
</feature>
<dbReference type="EMBL" id="JAEPQZ010000006">
    <property type="protein sequence ID" value="KAG2179768.1"/>
    <property type="molecule type" value="Genomic_DNA"/>
</dbReference>
<feature type="region of interest" description="Disordered" evidence="1">
    <location>
        <begin position="264"/>
        <end position="394"/>
    </location>
</feature>
<feature type="non-terminal residue" evidence="2">
    <location>
        <position position="394"/>
    </location>
</feature>
<evidence type="ECO:0000313" key="3">
    <source>
        <dbReference type="Proteomes" id="UP000654370"/>
    </source>
</evidence>
<evidence type="ECO:0000313" key="2">
    <source>
        <dbReference type="EMBL" id="KAG2179768.1"/>
    </source>
</evidence>
<dbReference type="PANTHER" id="PTHR13384:SF19">
    <property type="entry name" value="G PATCH DOMAIN-CONTAINING PROTEIN 1"/>
    <property type="match status" value="1"/>
</dbReference>
<feature type="compositionally biased region" description="Polar residues" evidence="1">
    <location>
        <begin position="291"/>
        <end position="318"/>
    </location>
</feature>
<feature type="region of interest" description="Disordered" evidence="1">
    <location>
        <begin position="31"/>
        <end position="55"/>
    </location>
</feature>
<feature type="non-terminal residue" evidence="2">
    <location>
        <position position="1"/>
    </location>
</feature>
<dbReference type="GO" id="GO:0003723">
    <property type="term" value="F:RNA binding"/>
    <property type="evidence" value="ECO:0007669"/>
    <property type="project" value="TreeGrafter"/>
</dbReference>
<dbReference type="Proteomes" id="UP000654370">
    <property type="component" value="Unassembled WGS sequence"/>
</dbReference>
<dbReference type="OrthoDB" id="20507at2759"/>
<name>A0A8H7UH83_MORIS</name>
<feature type="compositionally biased region" description="Acidic residues" evidence="1">
    <location>
        <begin position="373"/>
        <end position="387"/>
    </location>
</feature>
<accession>A0A8H7UH83</accession>
<dbReference type="GO" id="GO:0005634">
    <property type="term" value="C:nucleus"/>
    <property type="evidence" value="ECO:0007669"/>
    <property type="project" value="TreeGrafter"/>
</dbReference>
<reference evidence="2" key="1">
    <citation type="submission" date="2020-12" db="EMBL/GenBank/DDBJ databases">
        <title>Metabolic potential, ecology and presence of endohyphal bacteria is reflected in genomic diversity of Mucoromycotina.</title>
        <authorList>
            <person name="Muszewska A."/>
            <person name="Okrasinska A."/>
            <person name="Steczkiewicz K."/>
            <person name="Drgas O."/>
            <person name="Orlowska M."/>
            <person name="Perlinska-Lenart U."/>
            <person name="Aleksandrzak-Piekarczyk T."/>
            <person name="Szatraj K."/>
            <person name="Zielenkiewicz U."/>
            <person name="Pilsyk S."/>
            <person name="Malc E."/>
            <person name="Mieczkowski P."/>
            <person name="Kruszewska J.S."/>
            <person name="Biernat P."/>
            <person name="Pawlowska J."/>
        </authorList>
    </citation>
    <scope>NUCLEOTIDE SEQUENCE</scope>
    <source>
        <strain evidence="2">WA0000067209</strain>
    </source>
</reference>
<proteinExistence type="predicted"/>
<gene>
    <name evidence="2" type="ORF">INT43_003551</name>
</gene>
<dbReference type="PANTHER" id="PTHR13384">
    <property type="entry name" value="G PATCH DOMAIN-CONTAINING PROTEIN 1"/>
    <property type="match status" value="1"/>
</dbReference>
<feature type="region of interest" description="Disordered" evidence="1">
    <location>
        <begin position="213"/>
        <end position="236"/>
    </location>
</feature>
<dbReference type="Pfam" id="PF26093">
    <property type="entry name" value="HTH_TGH"/>
    <property type="match status" value="1"/>
</dbReference>
<dbReference type="AlphaFoldDB" id="A0A8H7UH83"/>
<feature type="compositionally biased region" description="Basic and acidic residues" evidence="1">
    <location>
        <begin position="326"/>
        <end position="363"/>
    </location>
</feature>
<keyword evidence="3" id="KW-1185">Reference proteome</keyword>
<organism evidence="2 3">
    <name type="scientific">Mortierella isabellina</name>
    <name type="common">Filamentous fungus</name>
    <name type="synonym">Umbelopsis isabellina</name>
    <dbReference type="NCBI Taxonomy" id="91625"/>
    <lineage>
        <taxon>Eukaryota</taxon>
        <taxon>Fungi</taxon>
        <taxon>Fungi incertae sedis</taxon>
        <taxon>Mucoromycota</taxon>
        <taxon>Mucoromycotina</taxon>
        <taxon>Umbelopsidomycetes</taxon>
        <taxon>Umbelopsidales</taxon>
        <taxon>Umbelopsidaceae</taxon>
        <taxon>Umbelopsis</taxon>
    </lineage>
</organism>
<sequence>GKQDALQEKWFPPAQVPADFKAIHIFKEPGPVPSTVEVDGRQQRPDMSFEERGNLLGEKPIAPRSVFDYVSSKSKDSLDNLLSGITRSTIRVDKSRLHEIPRIDKKAALTALRGFLPFGENPKKQARYRAYLEGQAGLLQDDGSPITSMDIPEGLSYDEAMKELDDFGKAARIFRPISGMMSSRFTSASETVSTFVQPNEGGLKTETQWKLEKEKREELEKEKSRNAPKIESQEAQAAAMKMFGQLTRTTKPFYPSRLVCKRFNVKNPHPDQQADDAAGRRTHAGGKQPLSKESVNSMMNNNTLDEFTIPSEFSNDPTMQAVIPKPSERSPKEQAAVEKSVDDMPSKDTEAKDEKPLDYERPSMDIFKAIFENSDDEDEDDDEEDEQPIVSTEK</sequence>
<feature type="compositionally biased region" description="Basic and acidic residues" evidence="1">
    <location>
        <begin position="213"/>
        <end position="225"/>
    </location>
</feature>
<protein>
    <submittedName>
        <fullName evidence="2">Uncharacterized protein</fullName>
    </submittedName>
</protein>